<keyword evidence="1" id="KW-0489">Methyltransferase</keyword>
<dbReference type="InterPro" id="IPR002295">
    <property type="entry name" value="N4/N6-MTase_EcoPI_Mod-like"/>
</dbReference>
<dbReference type="GO" id="GO:0008170">
    <property type="term" value="F:N-methyltransferase activity"/>
    <property type="evidence" value="ECO:0007669"/>
    <property type="project" value="InterPro"/>
</dbReference>
<comment type="caution">
    <text evidence="6">The sequence shown here is derived from an EMBL/GenBank/DDBJ whole genome shotgun (WGS) entry which is preliminary data.</text>
</comment>
<keyword evidence="2" id="KW-0808">Transferase</keyword>
<keyword evidence="4" id="KW-0680">Restriction system</keyword>
<dbReference type="Proteomes" id="UP000218887">
    <property type="component" value="Unassembled WGS sequence"/>
</dbReference>
<dbReference type="Gene3D" id="3.40.50.150">
    <property type="entry name" value="Vaccinia Virus protein VP39"/>
    <property type="match status" value="1"/>
</dbReference>
<keyword evidence="7" id="KW-1185">Reference proteome</keyword>
<dbReference type="PRINTS" id="PR00506">
    <property type="entry name" value="D21N6MTFRASE"/>
</dbReference>
<reference evidence="6 7" key="1">
    <citation type="submission" date="2017-08" db="EMBL/GenBank/DDBJ databases">
        <title>Virgibacillus indicus sp. nov. and Virgibacillus profoundi sp. nov, two moderately halophilic bacteria isolated from marine sediment by using the Microfluidic Streak Plate.</title>
        <authorList>
            <person name="Xu B."/>
            <person name="Hu B."/>
            <person name="Wang J."/>
            <person name="Zhu Y."/>
            <person name="Huang L."/>
            <person name="Du W."/>
            <person name="Huang Y."/>
        </authorList>
    </citation>
    <scope>NUCLEOTIDE SEQUENCE [LARGE SCALE GENOMIC DNA]</scope>
    <source>
        <strain evidence="6 7">IO3-P3-H5</strain>
    </source>
</reference>
<dbReference type="EMBL" id="NPOA01000004">
    <property type="protein sequence ID" value="PAV30301.1"/>
    <property type="molecule type" value="Genomic_DNA"/>
</dbReference>
<organism evidence="6 7">
    <name type="scientific">Virgibacillus profundi</name>
    <dbReference type="NCBI Taxonomy" id="2024555"/>
    <lineage>
        <taxon>Bacteria</taxon>
        <taxon>Bacillati</taxon>
        <taxon>Bacillota</taxon>
        <taxon>Bacilli</taxon>
        <taxon>Bacillales</taxon>
        <taxon>Bacillaceae</taxon>
        <taxon>Virgibacillus</taxon>
    </lineage>
</organism>
<dbReference type="InterPro" id="IPR002941">
    <property type="entry name" value="DNA_methylase_N4/N6"/>
</dbReference>
<sequence>MIKENSVNCYDAIDFMRMTYEELGDNSVQMFLVDFPYTFKGKNRVTANKWDLPVDDKEFFEIATKMLADDGVIALTATNPFASYLISNHLDMFKYEWIWEKDNGSNFMHTKYQPMKVHEQVLIFGKSATTYTKKGNNMKYNPQFTEGKPYEVKRKGMTENLATGKGYERTSGKYEGKRHPRSVQKVSLERGLHPTQKPAGLFEFLIRTYTDENDIVIDCCAGSGTTAIAAIDSNRQYIVNDNSYDYEVLINDRIEKHVSKPR</sequence>
<evidence type="ECO:0000256" key="1">
    <source>
        <dbReference type="ARBA" id="ARBA00022603"/>
    </source>
</evidence>
<dbReference type="RefSeq" id="WP_095654903.1">
    <property type="nucleotide sequence ID" value="NZ_NPOA01000004.1"/>
</dbReference>
<dbReference type="Pfam" id="PF01555">
    <property type="entry name" value="N6_N4_Mtase"/>
    <property type="match status" value="1"/>
</dbReference>
<gene>
    <name evidence="6" type="ORF">CIL05_07475</name>
</gene>
<keyword evidence="3" id="KW-0949">S-adenosyl-L-methionine</keyword>
<dbReference type="GO" id="GO:0009307">
    <property type="term" value="P:DNA restriction-modification system"/>
    <property type="evidence" value="ECO:0007669"/>
    <property type="project" value="UniProtKB-KW"/>
</dbReference>
<dbReference type="GO" id="GO:0032259">
    <property type="term" value="P:methylation"/>
    <property type="evidence" value="ECO:0007669"/>
    <property type="project" value="UniProtKB-KW"/>
</dbReference>
<protein>
    <recommendedName>
        <fullName evidence="5">DNA methylase N-4/N-6 domain-containing protein</fullName>
    </recommendedName>
</protein>
<dbReference type="OrthoDB" id="9800801at2"/>
<evidence type="ECO:0000259" key="5">
    <source>
        <dbReference type="Pfam" id="PF01555"/>
    </source>
</evidence>
<accession>A0A2A2IE65</accession>
<evidence type="ECO:0000256" key="3">
    <source>
        <dbReference type="ARBA" id="ARBA00022691"/>
    </source>
</evidence>
<evidence type="ECO:0000313" key="6">
    <source>
        <dbReference type="EMBL" id="PAV30301.1"/>
    </source>
</evidence>
<dbReference type="SUPFAM" id="SSF53335">
    <property type="entry name" value="S-adenosyl-L-methionine-dependent methyltransferases"/>
    <property type="match status" value="1"/>
</dbReference>
<feature type="domain" description="DNA methylase N-4/N-6" evidence="5">
    <location>
        <begin position="57"/>
        <end position="246"/>
    </location>
</feature>
<proteinExistence type="predicted"/>
<evidence type="ECO:0000256" key="4">
    <source>
        <dbReference type="ARBA" id="ARBA00022747"/>
    </source>
</evidence>
<dbReference type="AlphaFoldDB" id="A0A2A2IE65"/>
<name>A0A2A2IE65_9BACI</name>
<evidence type="ECO:0000313" key="7">
    <source>
        <dbReference type="Proteomes" id="UP000218887"/>
    </source>
</evidence>
<evidence type="ECO:0000256" key="2">
    <source>
        <dbReference type="ARBA" id="ARBA00022679"/>
    </source>
</evidence>
<dbReference type="GO" id="GO:0003677">
    <property type="term" value="F:DNA binding"/>
    <property type="evidence" value="ECO:0007669"/>
    <property type="project" value="InterPro"/>
</dbReference>
<dbReference type="InterPro" id="IPR029063">
    <property type="entry name" value="SAM-dependent_MTases_sf"/>
</dbReference>